<keyword evidence="5 7" id="KW-1133">Transmembrane helix</keyword>
<keyword evidence="3 7" id="KW-0812">Transmembrane</keyword>
<feature type="transmembrane region" description="Helical" evidence="7">
    <location>
        <begin position="7"/>
        <end position="26"/>
    </location>
</feature>
<dbReference type="PANTHER" id="PTHR38354:SF2">
    <property type="entry name" value="SIGNAL PEPTIDASE COMPLEX-LIKE PROTEIN DTM1"/>
    <property type="match status" value="1"/>
</dbReference>
<evidence type="ECO:0000313" key="8">
    <source>
        <dbReference type="EMBL" id="MBA0566414.1"/>
    </source>
</evidence>
<dbReference type="GO" id="GO:0005787">
    <property type="term" value="C:signal peptidase complex"/>
    <property type="evidence" value="ECO:0007669"/>
    <property type="project" value="InterPro"/>
</dbReference>
<dbReference type="PANTHER" id="PTHR38354">
    <property type="entry name" value="SIGNAL PEPTIDASE COMPLEX-LIKE PROTEIN DTM1"/>
    <property type="match status" value="1"/>
</dbReference>
<sequence>MANDGALRLAIVWLSVIMALVGVFTFSLKKIMVTYAFGMLGISGILLPDWDFFDREFSRWPYPVTADERAALQARRSGFKRLFNFSFLFLIFHFISYIILEVELALSKAFNSLHICEFFTRH</sequence>
<feature type="transmembrane region" description="Helical" evidence="7">
    <location>
        <begin position="32"/>
        <end position="50"/>
    </location>
</feature>
<accession>A0A7J8MP83</accession>
<evidence type="ECO:0000256" key="3">
    <source>
        <dbReference type="ARBA" id="ARBA00022692"/>
    </source>
</evidence>
<feature type="transmembrane region" description="Helical" evidence="7">
    <location>
        <begin position="82"/>
        <end position="100"/>
    </location>
</feature>
<keyword evidence="4" id="KW-0256">Endoplasmic reticulum</keyword>
<dbReference type="InterPro" id="IPR009542">
    <property type="entry name" value="Spc1/SPCS1"/>
</dbReference>
<keyword evidence="6 7" id="KW-0472">Membrane</keyword>
<reference evidence="8 9" key="1">
    <citation type="journal article" date="2019" name="Genome Biol. Evol.">
        <title>Insights into the evolution of the New World diploid cottons (Gossypium, subgenus Houzingenia) based on genome sequencing.</title>
        <authorList>
            <person name="Grover C.E."/>
            <person name="Arick M.A. 2nd"/>
            <person name="Thrash A."/>
            <person name="Conover J.L."/>
            <person name="Sanders W.S."/>
            <person name="Peterson D.G."/>
            <person name="Frelichowski J.E."/>
            <person name="Scheffler J.A."/>
            <person name="Scheffler B.E."/>
            <person name="Wendel J.F."/>
        </authorList>
    </citation>
    <scope>NUCLEOTIDE SEQUENCE [LARGE SCALE GENOMIC DNA]</scope>
    <source>
        <strain evidence="8">157</strain>
        <tissue evidence="8">Leaf</tissue>
    </source>
</reference>
<keyword evidence="9" id="KW-1185">Reference proteome</keyword>
<comment type="similarity">
    <text evidence="2">Belongs to the SPCS1 family.</text>
</comment>
<organism evidence="8 9">
    <name type="scientific">Gossypium lobatum</name>
    <dbReference type="NCBI Taxonomy" id="34289"/>
    <lineage>
        <taxon>Eukaryota</taxon>
        <taxon>Viridiplantae</taxon>
        <taxon>Streptophyta</taxon>
        <taxon>Embryophyta</taxon>
        <taxon>Tracheophyta</taxon>
        <taxon>Spermatophyta</taxon>
        <taxon>Magnoliopsida</taxon>
        <taxon>eudicotyledons</taxon>
        <taxon>Gunneridae</taxon>
        <taxon>Pentapetalae</taxon>
        <taxon>rosids</taxon>
        <taxon>malvids</taxon>
        <taxon>Malvales</taxon>
        <taxon>Malvaceae</taxon>
        <taxon>Malvoideae</taxon>
        <taxon>Gossypium</taxon>
    </lineage>
</organism>
<protein>
    <recommendedName>
        <fullName evidence="10">Signal peptidase complex-like protein DTM1</fullName>
    </recommendedName>
</protein>
<dbReference type="EMBL" id="JABEZX010000009">
    <property type="protein sequence ID" value="MBA0566414.1"/>
    <property type="molecule type" value="Genomic_DNA"/>
</dbReference>
<evidence type="ECO:0000256" key="1">
    <source>
        <dbReference type="ARBA" id="ARBA00004477"/>
    </source>
</evidence>
<dbReference type="Pfam" id="PF06645">
    <property type="entry name" value="SPC12"/>
    <property type="match status" value="1"/>
</dbReference>
<proteinExistence type="inferred from homology"/>
<dbReference type="GO" id="GO:0048658">
    <property type="term" value="P:anther wall tapetum development"/>
    <property type="evidence" value="ECO:0007669"/>
    <property type="project" value="InterPro"/>
</dbReference>
<evidence type="ECO:0000256" key="4">
    <source>
        <dbReference type="ARBA" id="ARBA00022824"/>
    </source>
</evidence>
<evidence type="ECO:0000313" key="9">
    <source>
        <dbReference type="Proteomes" id="UP000593572"/>
    </source>
</evidence>
<evidence type="ECO:0000256" key="7">
    <source>
        <dbReference type="SAM" id="Phobius"/>
    </source>
</evidence>
<gene>
    <name evidence="8" type="ORF">Golob_011235</name>
</gene>
<evidence type="ECO:0000256" key="2">
    <source>
        <dbReference type="ARBA" id="ARBA00005245"/>
    </source>
</evidence>
<evidence type="ECO:0000256" key="6">
    <source>
        <dbReference type="ARBA" id="ARBA00023136"/>
    </source>
</evidence>
<evidence type="ECO:0000256" key="5">
    <source>
        <dbReference type="ARBA" id="ARBA00022989"/>
    </source>
</evidence>
<comment type="subcellular location">
    <subcellularLocation>
        <location evidence="1">Endoplasmic reticulum membrane</location>
        <topology evidence="1">Multi-pass membrane protein</topology>
    </subcellularLocation>
</comment>
<comment type="caution">
    <text evidence="8">The sequence shown here is derived from an EMBL/GenBank/DDBJ whole genome shotgun (WGS) entry which is preliminary data.</text>
</comment>
<dbReference type="GO" id="GO:0006465">
    <property type="term" value="P:signal peptide processing"/>
    <property type="evidence" value="ECO:0007669"/>
    <property type="project" value="InterPro"/>
</dbReference>
<name>A0A7J8MP83_9ROSI</name>
<evidence type="ECO:0008006" key="10">
    <source>
        <dbReference type="Google" id="ProtNLM"/>
    </source>
</evidence>
<dbReference type="InterPro" id="IPR039955">
    <property type="entry name" value="DTM1"/>
</dbReference>
<dbReference type="AlphaFoldDB" id="A0A7J8MP83"/>
<dbReference type="Proteomes" id="UP000593572">
    <property type="component" value="Unassembled WGS sequence"/>
</dbReference>